<sequence>MLSFENDYSEGCHPAILERLKQINLEKNPGYGADGYCQAARDKIRQACESPRADVWFLVGGTQTNQTVIDAITPQYAGVAAAESGHINVHEAGAIEATGHKVLTLPEHDGKIDAKELDAYCGDFYQDGNYEHMVFPGTVYISQSTEYGTIYSLDELKAISQVCKRYDMRLFVDGARLGYALSAQGNDVSLVDLARLADVIYIGGTKQGALFGEAVVFPRGDSPKHFLTLIKQHGALLAKGWLLGVQFDTLFSEDRYSVIAYQANQAADRIRQALRAKGYQLTLDNPTNQILVTMDQATIDRLSAQVKLGYMYPVDESHAVMRICTSWATSSEQVDQLVGLL</sequence>
<dbReference type="GO" id="GO:0006520">
    <property type="term" value="P:amino acid metabolic process"/>
    <property type="evidence" value="ECO:0007669"/>
    <property type="project" value="InterPro"/>
</dbReference>
<dbReference type="InterPro" id="IPR015424">
    <property type="entry name" value="PyrdxlP-dep_Trfase"/>
</dbReference>
<evidence type="ECO:0000256" key="1">
    <source>
        <dbReference type="ARBA" id="ARBA00001933"/>
    </source>
</evidence>
<reference evidence="5 6" key="1">
    <citation type="submission" date="2017-10" db="EMBL/GenBank/DDBJ databases">
        <title>Bifidobacterium xylocopum sp. nov. and Bifidobacterium aemilianum sp. nov., from the carpenter bee (Xylocopa violacea) digestive tract.</title>
        <authorList>
            <person name="Alberoni D."/>
            <person name="Baffoni L."/>
            <person name="Di Gioia D."/>
            <person name="Gaggia F."/>
            <person name="Biavati B."/>
        </authorList>
    </citation>
    <scope>NUCLEOTIDE SEQUENCE [LARGE SCALE GENOMIC DNA]</scope>
    <source>
        <strain evidence="5 6">XV10</strain>
    </source>
</reference>
<keyword evidence="5" id="KW-0456">Lyase</keyword>
<gene>
    <name evidence="5" type="ORF">CRD60_01230</name>
</gene>
<accession>A0A366K9W7</accession>
<dbReference type="PANTHER" id="PTHR48097">
    <property type="entry name" value="L-THREONINE ALDOLASE-RELATED"/>
    <property type="match status" value="1"/>
</dbReference>
<keyword evidence="3" id="KW-0663">Pyridoxal phosphate</keyword>
<dbReference type="RefSeq" id="WP_113859490.1">
    <property type="nucleotide sequence ID" value="NZ_PDCG01000001.1"/>
</dbReference>
<dbReference type="SUPFAM" id="SSF53383">
    <property type="entry name" value="PLP-dependent transferases"/>
    <property type="match status" value="1"/>
</dbReference>
<dbReference type="Proteomes" id="UP000252530">
    <property type="component" value="Unassembled WGS sequence"/>
</dbReference>
<comment type="similarity">
    <text evidence="2">Belongs to the threonine aldolase family.</text>
</comment>
<keyword evidence="6" id="KW-1185">Reference proteome</keyword>
<dbReference type="Gene3D" id="3.90.1150.10">
    <property type="entry name" value="Aspartate Aminotransferase, domain 1"/>
    <property type="match status" value="1"/>
</dbReference>
<dbReference type="PANTHER" id="PTHR48097:SF5">
    <property type="entry name" value="LOW SPECIFICITY L-THREONINE ALDOLASE"/>
    <property type="match status" value="1"/>
</dbReference>
<evidence type="ECO:0000256" key="3">
    <source>
        <dbReference type="ARBA" id="ARBA00022898"/>
    </source>
</evidence>
<evidence type="ECO:0000313" key="5">
    <source>
        <dbReference type="EMBL" id="RBP98516.1"/>
    </source>
</evidence>
<dbReference type="InterPro" id="IPR015421">
    <property type="entry name" value="PyrdxlP-dep_Trfase_major"/>
</dbReference>
<evidence type="ECO:0000256" key="2">
    <source>
        <dbReference type="ARBA" id="ARBA00006966"/>
    </source>
</evidence>
<name>A0A366K9W7_9BIFI</name>
<proteinExistence type="inferred from homology"/>
<dbReference type="GO" id="GO:0016829">
    <property type="term" value="F:lyase activity"/>
    <property type="evidence" value="ECO:0007669"/>
    <property type="project" value="UniProtKB-KW"/>
</dbReference>
<evidence type="ECO:0000313" key="6">
    <source>
        <dbReference type="Proteomes" id="UP000252530"/>
    </source>
</evidence>
<dbReference type="AlphaFoldDB" id="A0A366K9W7"/>
<dbReference type="EMBL" id="PDCG01000001">
    <property type="protein sequence ID" value="RBP98516.1"/>
    <property type="molecule type" value="Genomic_DNA"/>
</dbReference>
<dbReference type="OrthoDB" id="9774495at2"/>
<dbReference type="InterPro" id="IPR001597">
    <property type="entry name" value="ArAA_b-elim_lyase/Thr_aldolase"/>
</dbReference>
<organism evidence="5 6">
    <name type="scientific">Bifidobacterium aemilianum</name>
    <dbReference type="NCBI Taxonomy" id="2493120"/>
    <lineage>
        <taxon>Bacteria</taxon>
        <taxon>Bacillati</taxon>
        <taxon>Actinomycetota</taxon>
        <taxon>Actinomycetes</taxon>
        <taxon>Bifidobacteriales</taxon>
        <taxon>Bifidobacteriaceae</taxon>
        <taxon>Bifidobacterium</taxon>
    </lineage>
</organism>
<protein>
    <submittedName>
        <fullName evidence="5">Amino acid lyase</fullName>
    </submittedName>
</protein>
<dbReference type="InterPro" id="IPR015422">
    <property type="entry name" value="PyrdxlP-dep_Trfase_small"/>
</dbReference>
<comment type="cofactor">
    <cofactor evidence="1">
        <name>pyridoxal 5'-phosphate</name>
        <dbReference type="ChEBI" id="CHEBI:597326"/>
    </cofactor>
</comment>
<comment type="caution">
    <text evidence="5">The sequence shown here is derived from an EMBL/GenBank/DDBJ whole genome shotgun (WGS) entry which is preliminary data.</text>
</comment>
<dbReference type="Pfam" id="PF01212">
    <property type="entry name" value="Beta_elim_lyase"/>
    <property type="match status" value="1"/>
</dbReference>
<evidence type="ECO:0000259" key="4">
    <source>
        <dbReference type="Pfam" id="PF01212"/>
    </source>
</evidence>
<feature type="domain" description="Aromatic amino acid beta-eliminating lyase/threonine aldolase" evidence="4">
    <location>
        <begin position="14"/>
        <end position="239"/>
    </location>
</feature>
<dbReference type="Gene3D" id="3.40.640.10">
    <property type="entry name" value="Type I PLP-dependent aspartate aminotransferase-like (Major domain)"/>
    <property type="match status" value="1"/>
</dbReference>